<organism evidence="1">
    <name type="scientific">Rhizophora mucronata</name>
    <name type="common">Asiatic mangrove</name>
    <dbReference type="NCBI Taxonomy" id="61149"/>
    <lineage>
        <taxon>Eukaryota</taxon>
        <taxon>Viridiplantae</taxon>
        <taxon>Streptophyta</taxon>
        <taxon>Embryophyta</taxon>
        <taxon>Tracheophyta</taxon>
        <taxon>Spermatophyta</taxon>
        <taxon>Magnoliopsida</taxon>
        <taxon>eudicotyledons</taxon>
        <taxon>Gunneridae</taxon>
        <taxon>Pentapetalae</taxon>
        <taxon>rosids</taxon>
        <taxon>fabids</taxon>
        <taxon>Malpighiales</taxon>
        <taxon>Rhizophoraceae</taxon>
        <taxon>Rhizophora</taxon>
    </lineage>
</organism>
<dbReference type="AlphaFoldDB" id="A0A2P2JBG4"/>
<name>A0A2P2JBG4_RHIMU</name>
<dbReference type="EMBL" id="GGEC01010337">
    <property type="protein sequence ID" value="MBW90820.1"/>
    <property type="molecule type" value="Transcribed_RNA"/>
</dbReference>
<protein>
    <submittedName>
        <fullName evidence="1">Uncharacterized protein</fullName>
    </submittedName>
</protein>
<evidence type="ECO:0000313" key="1">
    <source>
        <dbReference type="EMBL" id="MBW90820.1"/>
    </source>
</evidence>
<reference evidence="1" key="1">
    <citation type="submission" date="2018-02" db="EMBL/GenBank/DDBJ databases">
        <title>Rhizophora mucronata_Transcriptome.</title>
        <authorList>
            <person name="Meera S.P."/>
            <person name="Sreeshan A."/>
            <person name="Augustine A."/>
        </authorList>
    </citation>
    <scope>NUCLEOTIDE SEQUENCE</scope>
    <source>
        <tissue evidence="1">Leaf</tissue>
    </source>
</reference>
<sequence>MFYYCCCSYGICKQVSWQKKRLEKGNVFRTQMLLCEMHYKGPFFIC</sequence>
<accession>A0A2P2JBG4</accession>
<proteinExistence type="predicted"/>